<dbReference type="AlphaFoldDB" id="A0A948RZC2"/>
<dbReference type="PANTHER" id="PTHR43471">
    <property type="entry name" value="ABC TRANSPORTER PERMEASE"/>
    <property type="match status" value="1"/>
</dbReference>
<dbReference type="PANTHER" id="PTHR43471:SF1">
    <property type="entry name" value="ABC TRANSPORTER PERMEASE PROTEIN NOSY-RELATED"/>
    <property type="match status" value="1"/>
</dbReference>
<keyword evidence="1" id="KW-0472">Membrane</keyword>
<dbReference type="EMBL" id="JAHJDP010000116">
    <property type="protein sequence ID" value="MBU2693171.1"/>
    <property type="molecule type" value="Genomic_DNA"/>
</dbReference>
<feature type="transmembrane region" description="Helical" evidence="1">
    <location>
        <begin position="21"/>
        <end position="40"/>
    </location>
</feature>
<feature type="transmembrane region" description="Helical" evidence="1">
    <location>
        <begin position="156"/>
        <end position="176"/>
    </location>
</feature>
<feature type="transmembrane region" description="Helical" evidence="1">
    <location>
        <begin position="77"/>
        <end position="95"/>
    </location>
</feature>
<dbReference type="Pfam" id="PF12679">
    <property type="entry name" value="ABC2_membrane_2"/>
    <property type="match status" value="1"/>
</dbReference>
<reference evidence="2" key="1">
    <citation type="submission" date="2021-05" db="EMBL/GenBank/DDBJ databases">
        <title>Energy efficiency and biological interactions define the core microbiome of deep oligotrophic groundwater.</title>
        <authorList>
            <person name="Mehrshad M."/>
            <person name="Lopez-Fernandez M."/>
            <person name="Bell E."/>
            <person name="Bernier-Latmani R."/>
            <person name="Bertilsson S."/>
            <person name="Dopson M."/>
        </authorList>
    </citation>
    <scope>NUCLEOTIDE SEQUENCE</scope>
    <source>
        <strain evidence="2">Modern_marine.mb.64</strain>
    </source>
</reference>
<evidence type="ECO:0000313" key="2">
    <source>
        <dbReference type="EMBL" id="MBU2693171.1"/>
    </source>
</evidence>
<feature type="transmembrane region" description="Helical" evidence="1">
    <location>
        <begin position="183"/>
        <end position="202"/>
    </location>
</feature>
<feature type="transmembrane region" description="Helical" evidence="1">
    <location>
        <begin position="232"/>
        <end position="250"/>
    </location>
</feature>
<proteinExistence type="predicted"/>
<protein>
    <submittedName>
        <fullName evidence="2">ABC transporter permease</fullName>
    </submittedName>
</protein>
<keyword evidence="1" id="KW-0812">Transmembrane</keyword>
<keyword evidence="1" id="KW-1133">Transmembrane helix</keyword>
<dbReference type="GO" id="GO:0005886">
    <property type="term" value="C:plasma membrane"/>
    <property type="evidence" value="ECO:0007669"/>
    <property type="project" value="UniProtKB-SubCell"/>
</dbReference>
<feature type="transmembrane region" description="Helical" evidence="1">
    <location>
        <begin position="116"/>
        <end position="144"/>
    </location>
</feature>
<evidence type="ECO:0000256" key="1">
    <source>
        <dbReference type="SAM" id="Phobius"/>
    </source>
</evidence>
<accession>A0A948RZC2</accession>
<comment type="caution">
    <text evidence="2">The sequence shown here is derived from an EMBL/GenBank/DDBJ whole genome shotgun (WGS) entry which is preliminary data.</text>
</comment>
<dbReference type="GO" id="GO:0140359">
    <property type="term" value="F:ABC-type transporter activity"/>
    <property type="evidence" value="ECO:0007669"/>
    <property type="project" value="InterPro"/>
</dbReference>
<sequence length="260" mass="28112">MKIWTLARRELSLAFRTPIGFILLCVYSLISGFVFVLLLLRFQSIGLQALQNPYGTLDTVIPISTESWLIQPYLSNISQVLIFFIPFLTMGSIAGERRTGNLELLLSYPMTTGEIVLGKFLGVLMVFACLLAVNFIHILLFALFRDPGWGTVGASLLGLLFMGAAAIALGIFISALSQGPLEAAVLTLGLLAGLVLVGGTQANEGWRQILQFISPLGHFQELSRGILKLDPLLAYGAGIAAALAFALRGVDWLRWRGAGS</sequence>
<name>A0A948RZC2_UNCEI</name>
<evidence type="ECO:0000313" key="3">
    <source>
        <dbReference type="Proteomes" id="UP000777784"/>
    </source>
</evidence>
<gene>
    <name evidence="2" type="ORF">KJ970_19825</name>
</gene>
<organism evidence="2 3">
    <name type="scientific">Eiseniibacteriota bacterium</name>
    <dbReference type="NCBI Taxonomy" id="2212470"/>
    <lineage>
        <taxon>Bacteria</taxon>
        <taxon>Candidatus Eiseniibacteriota</taxon>
    </lineage>
</organism>
<dbReference type="Proteomes" id="UP000777784">
    <property type="component" value="Unassembled WGS sequence"/>
</dbReference>